<dbReference type="PANTHER" id="PTHR24320">
    <property type="entry name" value="RETINOL DEHYDROGENASE"/>
    <property type="match status" value="1"/>
</dbReference>
<comment type="caution">
    <text evidence="3">The sequence shown here is derived from an EMBL/GenBank/DDBJ whole genome shotgun (WGS) entry which is preliminary data.</text>
</comment>
<dbReference type="PANTHER" id="PTHR24320:SF148">
    <property type="entry name" value="NAD(P)-BINDING ROSSMANN-FOLD SUPERFAMILY PROTEIN"/>
    <property type="match status" value="1"/>
</dbReference>
<dbReference type="Pfam" id="PF00106">
    <property type="entry name" value="adh_short"/>
    <property type="match status" value="1"/>
</dbReference>
<dbReference type="SUPFAM" id="SSF51735">
    <property type="entry name" value="NAD(P)-binding Rossmann-fold domains"/>
    <property type="match status" value="1"/>
</dbReference>
<evidence type="ECO:0000256" key="1">
    <source>
        <dbReference type="ARBA" id="ARBA00006484"/>
    </source>
</evidence>
<dbReference type="Proteomes" id="UP000307380">
    <property type="component" value="Unassembled WGS sequence"/>
</dbReference>
<dbReference type="OrthoDB" id="4577644at2"/>
<dbReference type="GO" id="GO:0016491">
    <property type="term" value="F:oxidoreductase activity"/>
    <property type="evidence" value="ECO:0007669"/>
    <property type="project" value="UniProtKB-KW"/>
</dbReference>
<evidence type="ECO:0000313" key="4">
    <source>
        <dbReference type="Proteomes" id="UP000307380"/>
    </source>
</evidence>
<protein>
    <submittedName>
        <fullName evidence="3">SDR family NAD(P)-dependent oxidoreductase</fullName>
    </submittedName>
</protein>
<dbReference type="RefSeq" id="WP_136424359.1">
    <property type="nucleotide sequence ID" value="NZ_SSSN01000005.1"/>
</dbReference>
<dbReference type="InterPro" id="IPR002347">
    <property type="entry name" value="SDR_fam"/>
</dbReference>
<proteinExistence type="inferred from homology"/>
<evidence type="ECO:0000256" key="2">
    <source>
        <dbReference type="ARBA" id="ARBA00023002"/>
    </source>
</evidence>
<reference evidence="3 4" key="1">
    <citation type="submission" date="2019-04" db="EMBL/GenBank/DDBJ databases">
        <authorList>
            <person name="Jiang L."/>
        </authorList>
    </citation>
    <scope>NUCLEOTIDE SEQUENCE [LARGE SCALE GENOMIC DNA]</scope>
    <source>
        <strain evidence="3 4">YIM 131861</strain>
    </source>
</reference>
<organism evidence="3 4">
    <name type="scientific">Orlajensenia flava</name>
    <dbReference type="NCBI Taxonomy" id="2565934"/>
    <lineage>
        <taxon>Bacteria</taxon>
        <taxon>Bacillati</taxon>
        <taxon>Actinomycetota</taxon>
        <taxon>Actinomycetes</taxon>
        <taxon>Micrococcales</taxon>
        <taxon>Microbacteriaceae</taxon>
        <taxon>Orlajensenia</taxon>
    </lineage>
</organism>
<keyword evidence="2" id="KW-0560">Oxidoreductase</keyword>
<evidence type="ECO:0000313" key="3">
    <source>
        <dbReference type="EMBL" id="THG34560.1"/>
    </source>
</evidence>
<gene>
    <name evidence="3" type="ORF">E6C70_09945</name>
</gene>
<dbReference type="Gene3D" id="3.40.50.720">
    <property type="entry name" value="NAD(P)-binding Rossmann-like Domain"/>
    <property type="match status" value="1"/>
</dbReference>
<dbReference type="InterPro" id="IPR036291">
    <property type="entry name" value="NAD(P)-bd_dom_sf"/>
</dbReference>
<name>A0A4S4FUM2_9MICO</name>
<dbReference type="PRINTS" id="PR00081">
    <property type="entry name" value="GDHRDH"/>
</dbReference>
<keyword evidence="4" id="KW-1185">Reference proteome</keyword>
<sequence>MAKWTVADMPEMAGTTVVLTGTSSGIGLVAAREFARAGAHVVLAVRNVPKGEDVARAMEGSVEVRELDVSDLDSIREFASKWTGPITVLVNNAGIMDVPLTRTRDGLDLQTATNSLGPFLLTNLLLPKITDRVVWVASQLHRLGHLNLDDIGWDTRPYKPLDAYSDSKLQVVLFSLELQRRLTASGSKVRSVLAHPGIATTTLVAHSSSNAINRFSMLLNDPEHGALPTLFAATQNVAGNAYVGPDGVGSIKGSPTVRKPGKAGLDMVAAQGLWAAVSAKVGVPA</sequence>
<accession>A0A4S4FUM2</accession>
<comment type="similarity">
    <text evidence="1">Belongs to the short-chain dehydrogenases/reductases (SDR) family.</text>
</comment>
<dbReference type="AlphaFoldDB" id="A0A4S4FUM2"/>
<dbReference type="EMBL" id="SSSN01000005">
    <property type="protein sequence ID" value="THG34560.1"/>
    <property type="molecule type" value="Genomic_DNA"/>
</dbReference>